<evidence type="ECO:0000313" key="2">
    <source>
        <dbReference type="EMBL" id="GII76201.1"/>
    </source>
</evidence>
<dbReference type="Proteomes" id="UP000655287">
    <property type="component" value="Unassembled WGS sequence"/>
</dbReference>
<feature type="transmembrane region" description="Helical" evidence="1">
    <location>
        <begin position="222"/>
        <end position="240"/>
    </location>
</feature>
<evidence type="ECO:0000256" key="1">
    <source>
        <dbReference type="SAM" id="Phobius"/>
    </source>
</evidence>
<feature type="transmembrane region" description="Helical" evidence="1">
    <location>
        <begin position="21"/>
        <end position="41"/>
    </location>
</feature>
<feature type="transmembrane region" description="Helical" evidence="1">
    <location>
        <begin position="139"/>
        <end position="159"/>
    </location>
</feature>
<sequence>MIHMAENKPSAPPRHDPKVITALRNFAISITVFNIVGYTLLGFEQPWTWPFAALATGYATELGLEWIGAKVEGRAPRYAGGGLKGLVQFLYPAHITSLAMNMLIYVNDQILVLLFGVTVAVGAKWVLRAPVKGRMRHYMNPSNFGIAVILLVFPWASIAPPYHFTENVDTWIDWLVPCIIILGGTMLNGKLTNRMPLIMGWAGVFVLQAVVRGIFFDTSIPAALGMMTGVAFVLYSNYMVTDPGTSPSRPASQVVFGGSIALLYGVLTAVHISYALFFATAGICAIRGGFFWGLHFVNKAREQREREAALRAVAELPIEKAPAAGKEVATV</sequence>
<gene>
    <name evidence="2" type="ORF">Sru01_11830</name>
</gene>
<feature type="transmembrane region" description="Helical" evidence="1">
    <location>
        <begin position="276"/>
        <end position="297"/>
    </location>
</feature>
<name>A0A919R0K5_9ACTN</name>
<keyword evidence="1" id="KW-0472">Membrane</keyword>
<feature type="transmembrane region" description="Helical" evidence="1">
    <location>
        <begin position="252"/>
        <end position="270"/>
    </location>
</feature>
<dbReference type="EMBL" id="BOOU01000014">
    <property type="protein sequence ID" value="GII76201.1"/>
    <property type="molecule type" value="Genomic_DNA"/>
</dbReference>
<feature type="transmembrane region" description="Helical" evidence="1">
    <location>
        <begin position="196"/>
        <end position="216"/>
    </location>
</feature>
<organism evidence="2 3">
    <name type="scientific">Sphaerisporangium rufum</name>
    <dbReference type="NCBI Taxonomy" id="1381558"/>
    <lineage>
        <taxon>Bacteria</taxon>
        <taxon>Bacillati</taxon>
        <taxon>Actinomycetota</taxon>
        <taxon>Actinomycetes</taxon>
        <taxon>Streptosporangiales</taxon>
        <taxon>Streptosporangiaceae</taxon>
        <taxon>Sphaerisporangium</taxon>
    </lineage>
</organism>
<evidence type="ECO:0008006" key="4">
    <source>
        <dbReference type="Google" id="ProtNLM"/>
    </source>
</evidence>
<accession>A0A919R0K5</accession>
<feature type="transmembrane region" description="Helical" evidence="1">
    <location>
        <begin position="171"/>
        <end position="189"/>
    </location>
</feature>
<proteinExistence type="predicted"/>
<reference evidence="2" key="1">
    <citation type="submission" date="2021-01" db="EMBL/GenBank/DDBJ databases">
        <title>Whole genome shotgun sequence of Sphaerisporangium rufum NBRC 109079.</title>
        <authorList>
            <person name="Komaki H."/>
            <person name="Tamura T."/>
        </authorList>
    </citation>
    <scope>NUCLEOTIDE SEQUENCE</scope>
    <source>
        <strain evidence="2">NBRC 109079</strain>
    </source>
</reference>
<keyword evidence="3" id="KW-1185">Reference proteome</keyword>
<dbReference type="AlphaFoldDB" id="A0A919R0K5"/>
<evidence type="ECO:0000313" key="3">
    <source>
        <dbReference type="Proteomes" id="UP000655287"/>
    </source>
</evidence>
<protein>
    <recommendedName>
        <fullName evidence="4">Enediyne biosynthesis protein</fullName>
    </recommendedName>
</protein>
<keyword evidence="1" id="KW-0812">Transmembrane</keyword>
<feature type="transmembrane region" description="Helical" evidence="1">
    <location>
        <begin position="110"/>
        <end position="127"/>
    </location>
</feature>
<comment type="caution">
    <text evidence="2">The sequence shown here is derived from an EMBL/GenBank/DDBJ whole genome shotgun (WGS) entry which is preliminary data.</text>
</comment>
<keyword evidence="1" id="KW-1133">Transmembrane helix</keyword>